<organism evidence="1 2">
    <name type="scientific">Granulicella mallensis</name>
    <dbReference type="NCBI Taxonomy" id="940614"/>
    <lineage>
        <taxon>Bacteria</taxon>
        <taxon>Pseudomonadati</taxon>
        <taxon>Acidobacteriota</taxon>
        <taxon>Terriglobia</taxon>
        <taxon>Terriglobales</taxon>
        <taxon>Acidobacteriaceae</taxon>
        <taxon>Granulicella</taxon>
    </lineage>
</organism>
<dbReference type="SUPFAM" id="SSF54495">
    <property type="entry name" value="UBC-like"/>
    <property type="match status" value="1"/>
</dbReference>
<evidence type="ECO:0000313" key="1">
    <source>
        <dbReference type="EMBL" id="MBB5062960.1"/>
    </source>
</evidence>
<comment type="caution">
    <text evidence="1">The sequence shown here is derived from an EMBL/GenBank/DDBJ whole genome shotgun (WGS) entry which is preliminary data.</text>
</comment>
<keyword evidence="1" id="KW-0436">Ligase</keyword>
<dbReference type="RefSeq" id="WP_184253766.1">
    <property type="nucleotide sequence ID" value="NZ_JACHIO010000004.1"/>
</dbReference>
<sequence length="176" mass="20252">MTGSERRLQAEWDLLQGLAQLNPGRLTDISAEDKLFRVTLREAPARLARAVHDEPVTVHRFRVLYPSYFPAVPLELYVDAAFQHPNVHPETGFVCLWERHRAENTVEHALHKVVAMMDGRLYNREALHIMQPEALGWIEQQHSEGFAPIQVKPLLGVTHDTFALNPETQNRRHRLS</sequence>
<protein>
    <submittedName>
        <fullName evidence="1">Ubiquitin-protein ligase</fullName>
    </submittedName>
</protein>
<dbReference type="AlphaFoldDB" id="A0A7W8EA22"/>
<reference evidence="1 2" key="1">
    <citation type="submission" date="2020-08" db="EMBL/GenBank/DDBJ databases">
        <title>Genomic Encyclopedia of Type Strains, Phase IV (KMG-V): Genome sequencing to study the core and pangenomes of soil and plant-associated prokaryotes.</title>
        <authorList>
            <person name="Whitman W."/>
        </authorList>
    </citation>
    <scope>NUCLEOTIDE SEQUENCE [LARGE SCALE GENOMIC DNA]</scope>
    <source>
        <strain evidence="1 2">X5P3</strain>
    </source>
</reference>
<accession>A0A7W8EA22</accession>
<name>A0A7W8EA22_9BACT</name>
<dbReference type="InterPro" id="IPR016135">
    <property type="entry name" value="UBQ-conjugating_enzyme/RWD"/>
</dbReference>
<dbReference type="GO" id="GO:0016874">
    <property type="term" value="F:ligase activity"/>
    <property type="evidence" value="ECO:0007669"/>
    <property type="project" value="UniProtKB-KW"/>
</dbReference>
<dbReference type="EMBL" id="JACHIO010000004">
    <property type="protein sequence ID" value="MBB5062960.1"/>
    <property type="molecule type" value="Genomic_DNA"/>
</dbReference>
<dbReference type="Proteomes" id="UP000584867">
    <property type="component" value="Unassembled WGS sequence"/>
</dbReference>
<proteinExistence type="predicted"/>
<evidence type="ECO:0000313" key="2">
    <source>
        <dbReference type="Proteomes" id="UP000584867"/>
    </source>
</evidence>
<gene>
    <name evidence="1" type="ORF">HDF15_001297</name>
</gene>